<evidence type="ECO:0000256" key="3">
    <source>
        <dbReference type="ARBA" id="ARBA00022553"/>
    </source>
</evidence>
<sequence length="529" mass="61396">MLKVIITDDEVQILKGLRMKVNWEEEGFQIVGEASNGQETLELLQTIDVDVVITDIRMPIMDGIELAKRCQEEFPNIKVIVLSGYSEFDYVRRAMQEGVKDYLLKPVDPDELLEILLKVSKEIEEEKRNEIESARIRWLANSRLQEVQEQFLLYLVRDEWLEIPMIQERLKQIQLEDLGKDNIKVQFLTVEVRGSENNPDLLKERWISFQMLCKEIAKNRLGTYCFYNPNYGNVIHFLNTINSEYPHSTQSLVNDIQKNVKSYLNLETVIGVGSVVTGLREFKNGYIASLFSWSQSQLGSVSQVIDEKIMEEGVFQFSDDLERKLTNAIEGVDLIKFQEHLYSMLGDTIKQSLLSFSFLANRVLFLLSSLVKKYGIETKEIQHTIWKCQQGIWELNSQSKVRDYLIQLAKEIIEKVRVKRYSNGKLVIESILHYLNEHYASEISLTSLSSLFHINSAYLSDSFKNHVGQNFSEYLVNLRIEKAKQFLNDKELRIIDIAYLVGFSNSSYFSTVFKKHVGKTPVEYRNSIN</sequence>
<name>A0ABW0LLB4_9BACI</name>
<keyword evidence="12" id="KW-1185">Reference proteome</keyword>
<dbReference type="PROSITE" id="PS00041">
    <property type="entry name" value="HTH_ARAC_FAMILY_1"/>
    <property type="match status" value="1"/>
</dbReference>
<evidence type="ECO:0000259" key="9">
    <source>
        <dbReference type="PROSITE" id="PS01124"/>
    </source>
</evidence>
<evidence type="ECO:0000313" key="11">
    <source>
        <dbReference type="EMBL" id="MFC5465697.1"/>
    </source>
</evidence>
<comment type="subcellular location">
    <subcellularLocation>
        <location evidence="1">Cytoplasm</location>
    </subcellularLocation>
</comment>
<dbReference type="InterPro" id="IPR009057">
    <property type="entry name" value="Homeodomain-like_sf"/>
</dbReference>
<dbReference type="InterPro" id="IPR020449">
    <property type="entry name" value="Tscrpt_reg_AraC-type_HTH"/>
</dbReference>
<gene>
    <name evidence="11" type="ORF">ACFPM4_13170</name>
</gene>
<dbReference type="PROSITE" id="PS01124">
    <property type="entry name" value="HTH_ARAC_FAMILY_2"/>
    <property type="match status" value="1"/>
</dbReference>
<feature type="domain" description="HTH araC/xylS-type" evidence="9">
    <location>
        <begin position="429"/>
        <end position="527"/>
    </location>
</feature>
<comment type="caution">
    <text evidence="11">The sequence shown here is derived from an EMBL/GenBank/DDBJ whole genome shotgun (WGS) entry which is preliminary data.</text>
</comment>
<dbReference type="SUPFAM" id="SSF46689">
    <property type="entry name" value="Homeodomain-like"/>
    <property type="match status" value="2"/>
</dbReference>
<dbReference type="Pfam" id="PF00072">
    <property type="entry name" value="Response_reg"/>
    <property type="match status" value="1"/>
</dbReference>
<dbReference type="Pfam" id="PF12833">
    <property type="entry name" value="HTH_18"/>
    <property type="match status" value="1"/>
</dbReference>
<dbReference type="PRINTS" id="PR00032">
    <property type="entry name" value="HTHARAC"/>
</dbReference>
<protein>
    <submittedName>
        <fullName evidence="11">Response regulator</fullName>
    </submittedName>
</protein>
<evidence type="ECO:0000313" key="12">
    <source>
        <dbReference type="Proteomes" id="UP001596147"/>
    </source>
</evidence>
<keyword evidence="7" id="KW-0804">Transcription</keyword>
<dbReference type="SUPFAM" id="SSF52172">
    <property type="entry name" value="CheY-like"/>
    <property type="match status" value="1"/>
</dbReference>
<dbReference type="Gene3D" id="1.10.10.60">
    <property type="entry name" value="Homeodomain-like"/>
    <property type="match status" value="2"/>
</dbReference>
<feature type="modified residue" description="4-aspartylphosphate" evidence="8">
    <location>
        <position position="55"/>
    </location>
</feature>
<dbReference type="SMART" id="SM00342">
    <property type="entry name" value="HTH_ARAC"/>
    <property type="match status" value="1"/>
</dbReference>
<dbReference type="InterPro" id="IPR051552">
    <property type="entry name" value="HptR"/>
</dbReference>
<evidence type="ECO:0000256" key="6">
    <source>
        <dbReference type="ARBA" id="ARBA00023125"/>
    </source>
</evidence>
<evidence type="ECO:0000256" key="2">
    <source>
        <dbReference type="ARBA" id="ARBA00022490"/>
    </source>
</evidence>
<reference evidence="12" key="1">
    <citation type="journal article" date="2019" name="Int. J. Syst. Evol. Microbiol.">
        <title>The Global Catalogue of Microorganisms (GCM) 10K type strain sequencing project: providing services to taxonomists for standard genome sequencing and annotation.</title>
        <authorList>
            <consortium name="The Broad Institute Genomics Platform"/>
            <consortium name="The Broad Institute Genome Sequencing Center for Infectious Disease"/>
            <person name="Wu L."/>
            <person name="Ma J."/>
        </authorList>
    </citation>
    <scope>NUCLEOTIDE SEQUENCE [LARGE SCALE GENOMIC DNA]</scope>
    <source>
        <strain evidence="12">CGMCC 1.12237</strain>
    </source>
</reference>
<organism evidence="11 12">
    <name type="scientific">Lederbergia graminis</name>
    <dbReference type="NCBI Taxonomy" id="735518"/>
    <lineage>
        <taxon>Bacteria</taxon>
        <taxon>Bacillati</taxon>
        <taxon>Bacillota</taxon>
        <taxon>Bacilli</taxon>
        <taxon>Bacillales</taxon>
        <taxon>Bacillaceae</taxon>
        <taxon>Lederbergia</taxon>
    </lineage>
</organism>
<proteinExistence type="predicted"/>
<dbReference type="Gene3D" id="3.40.50.2300">
    <property type="match status" value="1"/>
</dbReference>
<dbReference type="InterPro" id="IPR001789">
    <property type="entry name" value="Sig_transdc_resp-reg_receiver"/>
</dbReference>
<accession>A0ABW0LLB4</accession>
<keyword evidence="2" id="KW-0963">Cytoplasm</keyword>
<dbReference type="InterPro" id="IPR018062">
    <property type="entry name" value="HTH_AraC-typ_CS"/>
</dbReference>
<keyword evidence="4" id="KW-0902">Two-component regulatory system</keyword>
<dbReference type="EMBL" id="JBHSMC010000016">
    <property type="protein sequence ID" value="MFC5465697.1"/>
    <property type="molecule type" value="Genomic_DNA"/>
</dbReference>
<feature type="domain" description="Response regulatory" evidence="10">
    <location>
        <begin position="3"/>
        <end position="120"/>
    </location>
</feature>
<evidence type="ECO:0000256" key="7">
    <source>
        <dbReference type="ARBA" id="ARBA00023163"/>
    </source>
</evidence>
<dbReference type="InterPro" id="IPR011006">
    <property type="entry name" value="CheY-like_superfamily"/>
</dbReference>
<evidence type="ECO:0000256" key="4">
    <source>
        <dbReference type="ARBA" id="ARBA00023012"/>
    </source>
</evidence>
<dbReference type="Proteomes" id="UP001596147">
    <property type="component" value="Unassembled WGS sequence"/>
</dbReference>
<evidence type="ECO:0000256" key="5">
    <source>
        <dbReference type="ARBA" id="ARBA00023015"/>
    </source>
</evidence>
<evidence type="ECO:0000256" key="1">
    <source>
        <dbReference type="ARBA" id="ARBA00004496"/>
    </source>
</evidence>
<keyword evidence="5" id="KW-0805">Transcription regulation</keyword>
<dbReference type="PROSITE" id="PS50110">
    <property type="entry name" value="RESPONSE_REGULATORY"/>
    <property type="match status" value="1"/>
</dbReference>
<keyword evidence="6" id="KW-0238">DNA-binding</keyword>
<dbReference type="PANTHER" id="PTHR42713:SF3">
    <property type="entry name" value="TRANSCRIPTIONAL REGULATORY PROTEIN HPTR"/>
    <property type="match status" value="1"/>
</dbReference>
<dbReference type="SMART" id="SM00448">
    <property type="entry name" value="REC"/>
    <property type="match status" value="1"/>
</dbReference>
<evidence type="ECO:0000256" key="8">
    <source>
        <dbReference type="PROSITE-ProRule" id="PRU00169"/>
    </source>
</evidence>
<dbReference type="CDD" id="cd17536">
    <property type="entry name" value="REC_YesN-like"/>
    <property type="match status" value="1"/>
</dbReference>
<keyword evidence="3 8" id="KW-0597">Phosphoprotein</keyword>
<dbReference type="PANTHER" id="PTHR42713">
    <property type="entry name" value="HISTIDINE KINASE-RELATED"/>
    <property type="match status" value="1"/>
</dbReference>
<dbReference type="RefSeq" id="WP_382352535.1">
    <property type="nucleotide sequence ID" value="NZ_JBHSMC010000016.1"/>
</dbReference>
<evidence type="ECO:0000259" key="10">
    <source>
        <dbReference type="PROSITE" id="PS50110"/>
    </source>
</evidence>
<dbReference type="InterPro" id="IPR018060">
    <property type="entry name" value="HTH_AraC"/>
</dbReference>